<proteinExistence type="predicted"/>
<organism evidence="1">
    <name type="scientific">Leptocylindrus danicus</name>
    <dbReference type="NCBI Taxonomy" id="163516"/>
    <lineage>
        <taxon>Eukaryota</taxon>
        <taxon>Sar</taxon>
        <taxon>Stramenopiles</taxon>
        <taxon>Ochrophyta</taxon>
        <taxon>Bacillariophyta</taxon>
        <taxon>Coscinodiscophyceae</taxon>
        <taxon>Chaetocerotophycidae</taxon>
        <taxon>Leptocylindrales</taxon>
        <taxon>Leptocylindraceae</taxon>
        <taxon>Leptocylindrus</taxon>
    </lineage>
</organism>
<dbReference type="AlphaFoldDB" id="A0A7S2PCG4"/>
<gene>
    <name evidence="1" type="ORF">LDAN0321_LOCUS13111</name>
</gene>
<evidence type="ECO:0000313" key="1">
    <source>
        <dbReference type="EMBL" id="CAD9590110.1"/>
    </source>
</evidence>
<reference evidence="1" key="1">
    <citation type="submission" date="2021-01" db="EMBL/GenBank/DDBJ databases">
        <authorList>
            <person name="Corre E."/>
            <person name="Pelletier E."/>
            <person name="Niang G."/>
            <person name="Scheremetjew M."/>
            <person name="Finn R."/>
            <person name="Kale V."/>
            <person name="Holt S."/>
            <person name="Cochrane G."/>
            <person name="Meng A."/>
            <person name="Brown T."/>
            <person name="Cohen L."/>
        </authorList>
    </citation>
    <scope>NUCLEOTIDE SEQUENCE</scope>
    <source>
        <strain evidence="1">B650</strain>
    </source>
</reference>
<dbReference type="EMBL" id="HBGY01020822">
    <property type="protein sequence ID" value="CAD9590110.1"/>
    <property type="molecule type" value="Transcribed_RNA"/>
</dbReference>
<accession>A0A7S2PCG4</accession>
<protein>
    <submittedName>
        <fullName evidence="1">Uncharacterized protein</fullName>
    </submittedName>
</protein>
<name>A0A7S2PCG4_9STRA</name>
<sequence>MLNAKQDIIGWLSLRIMGDCCQVREFGAASDGVVNSGDVLLILLGETLRRSPTSAWASSDGNVRLCLPTFVWNEIIESGCKSESNIGHFDEASVGDDDDMGWMYRIVNEDDDAAQSYLTRLFGAEDKENGSSCIEHLVWPTDSF</sequence>